<dbReference type="RefSeq" id="WP_344692009.1">
    <property type="nucleotide sequence ID" value="NZ_BAABBF010000002.1"/>
</dbReference>
<evidence type="ECO:0000313" key="2">
    <source>
        <dbReference type="Proteomes" id="UP001500523"/>
    </source>
</evidence>
<name>A0ABP7D142_9SPHN</name>
<comment type="caution">
    <text evidence="1">The sequence shown here is derived from an EMBL/GenBank/DDBJ whole genome shotgun (WGS) entry which is preliminary data.</text>
</comment>
<proteinExistence type="predicted"/>
<keyword evidence="2" id="KW-1185">Reference proteome</keyword>
<dbReference type="InterPro" id="IPR013325">
    <property type="entry name" value="RNA_pol_sigma_r2"/>
</dbReference>
<dbReference type="Gene3D" id="1.10.1740.10">
    <property type="match status" value="1"/>
</dbReference>
<gene>
    <name evidence="1" type="ORF">GCM10022268_06990</name>
</gene>
<reference evidence="2" key="1">
    <citation type="journal article" date="2019" name="Int. J. Syst. Evol. Microbiol.">
        <title>The Global Catalogue of Microorganisms (GCM) 10K type strain sequencing project: providing services to taxonomists for standard genome sequencing and annotation.</title>
        <authorList>
            <consortium name="The Broad Institute Genomics Platform"/>
            <consortium name="The Broad Institute Genome Sequencing Center for Infectious Disease"/>
            <person name="Wu L."/>
            <person name="Ma J."/>
        </authorList>
    </citation>
    <scope>NUCLEOTIDE SEQUENCE [LARGE SCALE GENOMIC DNA]</scope>
    <source>
        <strain evidence="2">JCM 17498</strain>
    </source>
</reference>
<evidence type="ECO:0000313" key="1">
    <source>
        <dbReference type="EMBL" id="GAA3699395.1"/>
    </source>
</evidence>
<organism evidence="1 2">
    <name type="scientific">Sphingomonas cynarae</name>
    <dbReference type="NCBI Taxonomy" id="930197"/>
    <lineage>
        <taxon>Bacteria</taxon>
        <taxon>Pseudomonadati</taxon>
        <taxon>Pseudomonadota</taxon>
        <taxon>Alphaproteobacteria</taxon>
        <taxon>Sphingomonadales</taxon>
        <taxon>Sphingomonadaceae</taxon>
        <taxon>Sphingomonas</taxon>
    </lineage>
</organism>
<dbReference type="SUPFAM" id="SSF88946">
    <property type="entry name" value="Sigma2 domain of RNA polymerase sigma factors"/>
    <property type="match status" value="1"/>
</dbReference>
<accession>A0ABP7D142</accession>
<dbReference type="Proteomes" id="UP001500523">
    <property type="component" value="Unassembled WGS sequence"/>
</dbReference>
<evidence type="ECO:0008006" key="3">
    <source>
        <dbReference type="Google" id="ProtNLM"/>
    </source>
</evidence>
<dbReference type="EMBL" id="BAABBF010000002">
    <property type="protein sequence ID" value="GAA3699395.1"/>
    <property type="molecule type" value="Genomic_DNA"/>
</dbReference>
<sequence>MSKITAALEAAVTVVIGNTPAEGARQTNRQRVESDRAFAQILKLIAPRIRHFIRQYGLVAHWDDAEQCCAIGVHRAILAYDPTKAQFTTFVNWQLRGELQALRFRLMTDQRQSAKKVAATTVSLHAGIAGADGEESSLEATIVDEQALELTEAGASSYMAAITRTKLIEEYVDQLRIAGTEQLQRKARSKSAERPLDPSVPRLKAALYPVDAAELAAVEEKIALHREALIRRLSDDVEVDTTAVVDEAARERLRQVAKRATAAMADMAERTPRFAEVLTAPAPSRWRRQAATVAVAG</sequence>
<protein>
    <recommendedName>
        <fullName evidence="3">Sigma-70 family RNA polymerase sigma factor</fullName>
    </recommendedName>
</protein>